<name>A0AAV2G5I7_9ROSI</name>
<dbReference type="EMBL" id="OZ034821">
    <property type="protein sequence ID" value="CAL1405930.1"/>
    <property type="molecule type" value="Genomic_DNA"/>
</dbReference>
<gene>
    <name evidence="1" type="ORF">LTRI10_LOCUS45689</name>
</gene>
<reference evidence="1 2" key="1">
    <citation type="submission" date="2024-04" db="EMBL/GenBank/DDBJ databases">
        <authorList>
            <person name="Fracassetti M."/>
        </authorList>
    </citation>
    <scope>NUCLEOTIDE SEQUENCE [LARGE SCALE GENOMIC DNA]</scope>
</reference>
<dbReference type="Proteomes" id="UP001497516">
    <property type="component" value="Chromosome 8"/>
</dbReference>
<proteinExistence type="predicted"/>
<organism evidence="1 2">
    <name type="scientific">Linum trigynum</name>
    <dbReference type="NCBI Taxonomy" id="586398"/>
    <lineage>
        <taxon>Eukaryota</taxon>
        <taxon>Viridiplantae</taxon>
        <taxon>Streptophyta</taxon>
        <taxon>Embryophyta</taxon>
        <taxon>Tracheophyta</taxon>
        <taxon>Spermatophyta</taxon>
        <taxon>Magnoliopsida</taxon>
        <taxon>eudicotyledons</taxon>
        <taxon>Gunneridae</taxon>
        <taxon>Pentapetalae</taxon>
        <taxon>rosids</taxon>
        <taxon>fabids</taxon>
        <taxon>Malpighiales</taxon>
        <taxon>Linaceae</taxon>
        <taxon>Linum</taxon>
    </lineage>
</organism>
<dbReference type="AlphaFoldDB" id="A0AAV2G5I7"/>
<protein>
    <submittedName>
        <fullName evidence="1">Uncharacterized protein</fullName>
    </submittedName>
</protein>
<keyword evidence="2" id="KW-1185">Reference proteome</keyword>
<evidence type="ECO:0000313" key="1">
    <source>
        <dbReference type="EMBL" id="CAL1405930.1"/>
    </source>
</evidence>
<accession>A0AAV2G5I7</accession>
<evidence type="ECO:0000313" key="2">
    <source>
        <dbReference type="Proteomes" id="UP001497516"/>
    </source>
</evidence>
<sequence length="129" mass="14453">MSTPWHHRLVTSGKLYNGLTRDSCHLINAASGDAIRNNEVGELQRLIEKMALNSYDWGDGRRSKNVKKVSLMKVEEPSSLASHIQELPNKIYQVVSSMKGNGKQLMKCDWCGDSSHTMDECKSMIEASI</sequence>